<reference evidence="7 8" key="1">
    <citation type="journal article" date="2024" name="J Genomics">
        <title>Draft genome sequencing and assembly of Favolaschia claudopus CIRM-BRFM 2984 isolated from oak limbs.</title>
        <authorList>
            <person name="Navarro D."/>
            <person name="Drula E."/>
            <person name="Chaduli D."/>
            <person name="Cazenave R."/>
            <person name="Ahrendt S."/>
            <person name="Wang J."/>
            <person name="Lipzen A."/>
            <person name="Daum C."/>
            <person name="Barry K."/>
            <person name="Grigoriev I.V."/>
            <person name="Favel A."/>
            <person name="Rosso M.N."/>
            <person name="Martin F."/>
        </authorList>
    </citation>
    <scope>NUCLEOTIDE SEQUENCE [LARGE SCALE GENOMIC DNA]</scope>
    <source>
        <strain evidence="7 8">CIRM-BRFM 2984</strain>
    </source>
</reference>
<dbReference type="PANTHER" id="PTHR46346">
    <property type="entry name" value="PHOSPHATIDYLINOSITOL N-ACETYLGLUCOSAMINYLTRANSFERASE SUBUNIT P"/>
    <property type="match status" value="1"/>
</dbReference>
<gene>
    <name evidence="7" type="ORF">R3P38DRAFT_2881171</name>
</gene>
<evidence type="ECO:0000256" key="5">
    <source>
        <dbReference type="SAM" id="Phobius"/>
    </source>
</evidence>
<dbReference type="AlphaFoldDB" id="A0AAW0D0M0"/>
<evidence type="ECO:0000259" key="6">
    <source>
        <dbReference type="Pfam" id="PF08510"/>
    </source>
</evidence>
<proteinExistence type="predicted"/>
<dbReference type="GO" id="GO:0005783">
    <property type="term" value="C:endoplasmic reticulum"/>
    <property type="evidence" value="ECO:0007669"/>
    <property type="project" value="TreeGrafter"/>
</dbReference>
<evidence type="ECO:0000313" key="8">
    <source>
        <dbReference type="Proteomes" id="UP001362999"/>
    </source>
</evidence>
<evidence type="ECO:0000256" key="4">
    <source>
        <dbReference type="ARBA" id="ARBA00023136"/>
    </source>
</evidence>
<dbReference type="EMBL" id="JAWWNJ010000011">
    <property type="protein sequence ID" value="KAK7044837.1"/>
    <property type="molecule type" value="Genomic_DNA"/>
</dbReference>
<sequence length="157" mass="17929">MEDNPTSPLSPVAQFPPIPFPEYRNRAPEFYGFVAWTSTSFAYFAYLLWAFLPDEYIQWLGITWYPSREWAVLFPAWSIVVVLLTYFAYFALALYGTPAFSDMSSIIDSRAHLPPINPERNPYLQYADPATVPDLYDIPIGLVNRVCYGSPPNRAAD</sequence>
<dbReference type="GO" id="GO:0006506">
    <property type="term" value="P:GPI anchor biosynthetic process"/>
    <property type="evidence" value="ECO:0007669"/>
    <property type="project" value="TreeGrafter"/>
</dbReference>
<accession>A0AAW0D0M0</accession>
<feature type="transmembrane region" description="Helical" evidence="5">
    <location>
        <begin position="72"/>
        <end position="95"/>
    </location>
</feature>
<dbReference type="InterPro" id="IPR013717">
    <property type="entry name" value="PIG-P"/>
</dbReference>
<dbReference type="InterPro" id="IPR052263">
    <property type="entry name" value="GPI_Anchor_Biosynth"/>
</dbReference>
<keyword evidence="2 5" id="KW-0812">Transmembrane</keyword>
<feature type="transmembrane region" description="Helical" evidence="5">
    <location>
        <begin position="30"/>
        <end position="52"/>
    </location>
</feature>
<comment type="caution">
    <text evidence="7">The sequence shown here is derived from an EMBL/GenBank/DDBJ whole genome shotgun (WGS) entry which is preliminary data.</text>
</comment>
<evidence type="ECO:0000256" key="3">
    <source>
        <dbReference type="ARBA" id="ARBA00022989"/>
    </source>
</evidence>
<protein>
    <submittedName>
        <fullName evidence="7">PIG-P-domain-containing protein</fullName>
    </submittedName>
</protein>
<comment type="subcellular location">
    <subcellularLocation>
        <location evidence="1">Membrane</location>
        <topology evidence="1">Multi-pass membrane protein</topology>
    </subcellularLocation>
</comment>
<keyword evidence="4 5" id="KW-0472">Membrane</keyword>
<keyword evidence="8" id="KW-1185">Reference proteome</keyword>
<evidence type="ECO:0000256" key="1">
    <source>
        <dbReference type="ARBA" id="ARBA00004141"/>
    </source>
</evidence>
<dbReference type="Proteomes" id="UP001362999">
    <property type="component" value="Unassembled WGS sequence"/>
</dbReference>
<name>A0AAW0D0M0_9AGAR</name>
<organism evidence="7 8">
    <name type="scientific">Favolaschia claudopus</name>
    <dbReference type="NCBI Taxonomy" id="2862362"/>
    <lineage>
        <taxon>Eukaryota</taxon>
        <taxon>Fungi</taxon>
        <taxon>Dikarya</taxon>
        <taxon>Basidiomycota</taxon>
        <taxon>Agaricomycotina</taxon>
        <taxon>Agaricomycetes</taxon>
        <taxon>Agaricomycetidae</taxon>
        <taxon>Agaricales</taxon>
        <taxon>Marasmiineae</taxon>
        <taxon>Mycenaceae</taxon>
        <taxon>Favolaschia</taxon>
    </lineage>
</organism>
<feature type="domain" description="PIG-P" evidence="6">
    <location>
        <begin position="29"/>
        <end position="148"/>
    </location>
</feature>
<dbReference type="GO" id="GO:0016020">
    <property type="term" value="C:membrane"/>
    <property type="evidence" value="ECO:0007669"/>
    <property type="project" value="UniProtKB-SubCell"/>
</dbReference>
<dbReference type="Pfam" id="PF08510">
    <property type="entry name" value="PIG-P"/>
    <property type="match status" value="1"/>
</dbReference>
<keyword evidence="3 5" id="KW-1133">Transmembrane helix</keyword>
<evidence type="ECO:0000256" key="2">
    <source>
        <dbReference type="ARBA" id="ARBA00022692"/>
    </source>
</evidence>
<dbReference type="PANTHER" id="PTHR46346:SF1">
    <property type="entry name" value="PHOSPHATIDYLINOSITOL N-ACETYLGLUCOSAMINYLTRANSFERASE SUBUNIT P"/>
    <property type="match status" value="1"/>
</dbReference>
<evidence type="ECO:0000313" key="7">
    <source>
        <dbReference type="EMBL" id="KAK7044837.1"/>
    </source>
</evidence>